<keyword evidence="1" id="KW-0732">Signal</keyword>
<evidence type="ECO:0000313" key="3">
    <source>
        <dbReference type="Proteomes" id="UP000198866"/>
    </source>
</evidence>
<evidence type="ECO:0008006" key="4">
    <source>
        <dbReference type="Google" id="ProtNLM"/>
    </source>
</evidence>
<name>A0A1H7C1M7_9BURK</name>
<sequence>MRKRLQLYVAVFASLFIAMFTVAHAGEASRSVSAHGLTVHYGIVPASKAADSARTAASDVGAVNPDTYHLTVAIFDSATGRRLSDATVLASVKGPRRNDTRFHSKPVEKRLDPVKIGNAVTYGNDFEMPWSGIYHVDLTVTQKDQSKPTSIRFNYDHRF</sequence>
<dbReference type="STRING" id="667676.SAMN05192539_102014"/>
<dbReference type="OrthoDB" id="9102167at2"/>
<protein>
    <recommendedName>
        <fullName evidence="4">YtkA-like</fullName>
    </recommendedName>
</protein>
<feature type="chain" id="PRO_5011639716" description="YtkA-like" evidence="1">
    <location>
        <begin position="26"/>
        <end position="159"/>
    </location>
</feature>
<dbReference type="EMBL" id="FNYE01000020">
    <property type="protein sequence ID" value="SEJ83753.1"/>
    <property type="molecule type" value="Genomic_DNA"/>
</dbReference>
<dbReference type="AlphaFoldDB" id="A0A1H7C1M7"/>
<keyword evidence="3" id="KW-1185">Reference proteome</keyword>
<dbReference type="RefSeq" id="WP_090869432.1">
    <property type="nucleotide sequence ID" value="NZ_FNYE01000020.1"/>
</dbReference>
<feature type="signal peptide" evidence="1">
    <location>
        <begin position="1"/>
        <end position="25"/>
    </location>
</feature>
<dbReference type="Proteomes" id="UP000198866">
    <property type="component" value="Unassembled WGS sequence"/>
</dbReference>
<evidence type="ECO:0000313" key="2">
    <source>
        <dbReference type="EMBL" id="SEJ83753.1"/>
    </source>
</evidence>
<gene>
    <name evidence="2" type="ORF">SAMN05192539_102014</name>
</gene>
<accession>A0A1H7C1M7</accession>
<proteinExistence type="predicted"/>
<reference evidence="3" key="1">
    <citation type="submission" date="2016-10" db="EMBL/GenBank/DDBJ databases">
        <authorList>
            <person name="Varghese N."/>
            <person name="Submissions S."/>
        </authorList>
    </citation>
    <scope>NUCLEOTIDE SEQUENCE [LARGE SCALE GENOMIC DNA]</scope>
    <source>
        <strain evidence="3">LMG 26031</strain>
    </source>
</reference>
<evidence type="ECO:0000256" key="1">
    <source>
        <dbReference type="SAM" id="SignalP"/>
    </source>
</evidence>
<organism evidence="2 3">
    <name type="scientific">Paraburkholderia diazotrophica</name>
    <dbReference type="NCBI Taxonomy" id="667676"/>
    <lineage>
        <taxon>Bacteria</taxon>
        <taxon>Pseudomonadati</taxon>
        <taxon>Pseudomonadota</taxon>
        <taxon>Betaproteobacteria</taxon>
        <taxon>Burkholderiales</taxon>
        <taxon>Burkholderiaceae</taxon>
        <taxon>Paraburkholderia</taxon>
    </lineage>
</organism>